<proteinExistence type="predicted"/>
<keyword evidence="2" id="KW-1185">Reference proteome</keyword>
<evidence type="ECO:0000313" key="1">
    <source>
        <dbReference type="Ensembl" id="ENSSTUP00000060558.1"/>
    </source>
</evidence>
<organism evidence="1 2">
    <name type="scientific">Salmo trutta</name>
    <name type="common">Brown trout</name>
    <dbReference type="NCBI Taxonomy" id="8032"/>
    <lineage>
        <taxon>Eukaryota</taxon>
        <taxon>Metazoa</taxon>
        <taxon>Chordata</taxon>
        <taxon>Craniata</taxon>
        <taxon>Vertebrata</taxon>
        <taxon>Euteleostomi</taxon>
        <taxon>Actinopterygii</taxon>
        <taxon>Neopterygii</taxon>
        <taxon>Teleostei</taxon>
        <taxon>Protacanthopterygii</taxon>
        <taxon>Salmoniformes</taxon>
        <taxon>Salmonidae</taxon>
        <taxon>Salmoninae</taxon>
        <taxon>Salmo</taxon>
    </lineage>
</organism>
<reference evidence="1" key="2">
    <citation type="submission" date="2025-09" db="UniProtKB">
        <authorList>
            <consortium name="Ensembl"/>
        </authorList>
    </citation>
    <scope>IDENTIFICATION</scope>
</reference>
<name>A0A674AMM9_SALTR</name>
<dbReference type="GeneTree" id="ENSGT00990000204406"/>
<reference evidence="1" key="1">
    <citation type="submission" date="2025-08" db="UniProtKB">
        <authorList>
            <consortium name="Ensembl"/>
        </authorList>
    </citation>
    <scope>IDENTIFICATION</scope>
</reference>
<accession>A0A674AMM9</accession>
<dbReference type="InParanoid" id="A0A674AMM9"/>
<dbReference type="AlphaFoldDB" id="A0A674AMM9"/>
<protein>
    <recommendedName>
        <fullName evidence="3">Ig-like domain-containing protein</fullName>
    </recommendedName>
</protein>
<dbReference type="Ensembl" id="ENSSTUT00000063861.1">
    <property type="protein sequence ID" value="ENSSTUP00000060558.1"/>
    <property type="gene ID" value="ENSSTUG00000026255.1"/>
</dbReference>
<dbReference type="InterPro" id="IPR013783">
    <property type="entry name" value="Ig-like_fold"/>
</dbReference>
<sequence>MMPGVPDEQLYRKVGEFLVLTPDKSTIPDPITCILWKHGLNKAAEWDKDFGLYTYGGFESGTTLDQATGELRISGLMKTVQQHMYPVSQPDFTCKLNGTVATVQCSAKGPLVVYCWSWSDHQEEMWSQEQTRQQYNITSPESDRQLHL</sequence>
<evidence type="ECO:0008006" key="3">
    <source>
        <dbReference type="Google" id="ProtNLM"/>
    </source>
</evidence>
<evidence type="ECO:0000313" key="2">
    <source>
        <dbReference type="Proteomes" id="UP000472277"/>
    </source>
</evidence>
<dbReference type="Proteomes" id="UP000472277">
    <property type="component" value="Chromosome 6"/>
</dbReference>
<dbReference type="Gene3D" id="2.60.40.10">
    <property type="entry name" value="Immunoglobulins"/>
    <property type="match status" value="1"/>
</dbReference>